<dbReference type="EMBL" id="UZWE01000016">
    <property type="protein sequence ID" value="VDS07145.1"/>
    <property type="molecule type" value="Genomic_DNA"/>
</dbReference>
<gene>
    <name evidence="1" type="ORF">PARHAE_00317</name>
</gene>
<accession>A0A3S4D8Y0</accession>
<protein>
    <submittedName>
        <fullName evidence="1">Uncharacterized protein</fullName>
    </submittedName>
</protein>
<dbReference type="AlphaFoldDB" id="A0A3S4D8Y0"/>
<sequence length="42" mass="4537">MIRTISIGSHILVQGLFEGLAPNGNMVVRIGARTFEGKPVTR</sequence>
<dbReference type="RefSeq" id="WP_277600623.1">
    <property type="nucleotide sequence ID" value="NZ_UZWE01000016.1"/>
</dbReference>
<evidence type="ECO:0000313" key="1">
    <source>
        <dbReference type="EMBL" id="VDS07145.1"/>
    </source>
</evidence>
<dbReference type="Proteomes" id="UP000270743">
    <property type="component" value="Unassembled WGS sequence"/>
</dbReference>
<organism evidence="1 2">
    <name type="scientific">Paracoccus haematequi</name>
    <dbReference type="NCBI Taxonomy" id="2491866"/>
    <lineage>
        <taxon>Bacteria</taxon>
        <taxon>Pseudomonadati</taxon>
        <taxon>Pseudomonadota</taxon>
        <taxon>Alphaproteobacteria</taxon>
        <taxon>Rhodobacterales</taxon>
        <taxon>Paracoccaceae</taxon>
        <taxon>Paracoccus</taxon>
    </lineage>
</organism>
<keyword evidence="2" id="KW-1185">Reference proteome</keyword>
<evidence type="ECO:0000313" key="2">
    <source>
        <dbReference type="Proteomes" id="UP000270743"/>
    </source>
</evidence>
<reference evidence="1 2" key="1">
    <citation type="submission" date="2018-12" db="EMBL/GenBank/DDBJ databases">
        <authorList>
            <person name="Criscuolo A."/>
        </authorList>
    </citation>
    <scope>NUCLEOTIDE SEQUENCE [LARGE SCALE GENOMIC DNA]</scope>
    <source>
        <strain evidence="1">ACIP1116241</strain>
    </source>
</reference>
<name>A0A3S4D8Y0_9RHOB</name>
<proteinExistence type="predicted"/>